<dbReference type="InterPro" id="IPR037066">
    <property type="entry name" value="Plug_dom_sf"/>
</dbReference>
<feature type="chain" id="PRO_5009290243" evidence="3">
    <location>
        <begin position="24"/>
        <end position="1086"/>
    </location>
</feature>
<dbReference type="InterPro" id="IPR023997">
    <property type="entry name" value="TonB-dep_OMP_SusC/RagA_CS"/>
</dbReference>
<dbReference type="SUPFAM" id="SSF56935">
    <property type="entry name" value="Porins"/>
    <property type="match status" value="1"/>
</dbReference>
<dbReference type="PROSITE" id="PS52016">
    <property type="entry name" value="TONB_DEPENDENT_REC_3"/>
    <property type="match status" value="1"/>
</dbReference>
<dbReference type="Pfam" id="PF00593">
    <property type="entry name" value="TonB_dep_Rec_b-barrel"/>
    <property type="match status" value="1"/>
</dbReference>
<dbReference type="SUPFAM" id="SSF49464">
    <property type="entry name" value="Carboxypeptidase regulatory domain-like"/>
    <property type="match status" value="1"/>
</dbReference>
<dbReference type="AlphaFoldDB" id="A0A1H5Y7K2"/>
<sequence>MKTYLPIFLLAGTLLSLPMDTHASNLRIELMHAAEMQQTISGKVVDGSGNPIESATVTIQGSNRATATDKNGQFTLESSKSDITLVVSYVGFTTKTHKVEGDPNAIVIQLDNKNDLDEVVVVGYGTQKKANLTGAVSQISSEALENRPASSLSRMLQGQLPNLNLVMADGSPTRSATFNVRGTTSIGAGGSALVLIDGVEGNPDMLNPNDIESVTVLKDASSAAIYGSRAAFGVVLITTKTPKSGRTLVTVSSNLSFNNRTVEPKLVTNGYEWAKNFNDAFNAWYDYKSTPISVNNIYPFSLEYLESLRQYAENPTGEEAVFNPAKNRYEYFGSTDWYNMVYRDNMPSTEQAMSISGGGEKASYYLSGRYFYQDGLFNYNSDKFNKYNVRGKGEVKVTDWLTFQNNMELSTYDYHYPMFADGDGNIWRQFEHQGFPMAVIYNPDGTYTHSAAYTGIASFIEGSNASDLNNTVLRNTAGVIVKPVAGLTLKGDLTYSRTWQDETRTNNYINFSNSPGVIDRFGRSLLRELGERTKYIAGNITASYSKKFADKHDFNALLGYNVESQTFKKLNAQRDGIIMPEKPDFNLMDGLNYNITGGGEEWAYIGLFYRVNYAYDNKYLFEVNGRYDGSSKFPENQRYGFFPSVSGGWVVSNETFFAPVKNTVSNLKFRASYGSLGNGNINPYRYMEQMGVAKTGVILNGVQPSYTSLPAVIPDGLTWEKSTTFNAGVDLGFFGNSLNFTFDWYNRMTYDMFTLGEPLPNVFGAAVPSGNYADMSTKGWELTVNYNNQFELAGKPFNWGINGSLWDSRSHITRFNNPKFKLSSYYVGQEIGEIWGYQTLGFFTSEEEIANHADQSFIKNSNNNVWLPGDLKFADLPDASGKTDGVINAGDNTVNNPGDRRVIGNKSPRYQFGFNLSGRWNGIGVSAFFQGVGKRDYYFSPEAGLFYGPYNRPYGYQPTKMMENIWTEENPDAYFPRYRGYTALGTDRSLGAPQTRYLQDISYLRLKTLTVDYSFPQRWVEKTKLGSIQVFATAQNLFTFSNLFKHTDNFDPEVIEKPLGELTNGSGEGYAYPMLKTTTFGVNISF</sequence>
<keyword evidence="1" id="KW-0812">Transmembrane</keyword>
<reference evidence="7" key="1">
    <citation type="submission" date="2016-10" db="EMBL/GenBank/DDBJ databases">
        <authorList>
            <person name="Varghese N."/>
            <person name="Submissions S."/>
        </authorList>
    </citation>
    <scope>NUCLEOTIDE SEQUENCE [LARGE SCALE GENOMIC DNA]</scope>
    <source>
        <strain evidence="7">DSM 22361</strain>
    </source>
</reference>
<dbReference type="GO" id="GO:0009279">
    <property type="term" value="C:cell outer membrane"/>
    <property type="evidence" value="ECO:0007669"/>
    <property type="project" value="UniProtKB-SubCell"/>
</dbReference>
<dbReference type="InterPro" id="IPR039426">
    <property type="entry name" value="TonB-dep_rcpt-like"/>
</dbReference>
<dbReference type="FunFam" id="2.170.130.10:FF:000003">
    <property type="entry name" value="SusC/RagA family TonB-linked outer membrane protein"/>
    <property type="match status" value="1"/>
</dbReference>
<keyword evidence="1" id="KW-1134">Transmembrane beta strand</keyword>
<name>A0A1H5Y7K2_9SPHI</name>
<dbReference type="EMBL" id="FNUT01000005">
    <property type="protein sequence ID" value="SEG19476.1"/>
    <property type="molecule type" value="Genomic_DNA"/>
</dbReference>
<feature type="domain" description="TonB-dependent receptor-like beta-barrel" evidence="4">
    <location>
        <begin position="450"/>
        <end position="938"/>
    </location>
</feature>
<dbReference type="InterPro" id="IPR008969">
    <property type="entry name" value="CarboxyPept-like_regulatory"/>
</dbReference>
<evidence type="ECO:0000256" key="3">
    <source>
        <dbReference type="SAM" id="SignalP"/>
    </source>
</evidence>
<proteinExistence type="inferred from homology"/>
<dbReference type="InterPro" id="IPR023996">
    <property type="entry name" value="TonB-dep_OMP_SusC/RagA"/>
</dbReference>
<dbReference type="NCBIfam" id="TIGR04057">
    <property type="entry name" value="SusC_RagA_signa"/>
    <property type="match status" value="1"/>
</dbReference>
<keyword evidence="3" id="KW-0732">Signal</keyword>
<evidence type="ECO:0000259" key="5">
    <source>
        <dbReference type="Pfam" id="PF07715"/>
    </source>
</evidence>
<protein>
    <submittedName>
        <fullName evidence="6">TonB-linked outer membrane protein, SusC/RagA family</fullName>
    </submittedName>
</protein>
<dbReference type="RefSeq" id="WP_200818783.1">
    <property type="nucleotide sequence ID" value="NZ_CP049246.1"/>
</dbReference>
<feature type="signal peptide" evidence="3">
    <location>
        <begin position="1"/>
        <end position="23"/>
    </location>
</feature>
<dbReference type="Proteomes" id="UP000236731">
    <property type="component" value="Unassembled WGS sequence"/>
</dbReference>
<evidence type="ECO:0000259" key="4">
    <source>
        <dbReference type="Pfam" id="PF00593"/>
    </source>
</evidence>
<keyword evidence="1" id="KW-0998">Cell outer membrane</keyword>
<dbReference type="InterPro" id="IPR012910">
    <property type="entry name" value="Plug_dom"/>
</dbReference>
<comment type="subcellular location">
    <subcellularLocation>
        <location evidence="1">Cell outer membrane</location>
        <topology evidence="1">Multi-pass membrane protein</topology>
    </subcellularLocation>
</comment>
<keyword evidence="1 2" id="KW-0472">Membrane</keyword>
<keyword evidence="7" id="KW-1185">Reference proteome</keyword>
<accession>A0A1H5Y7K2</accession>
<evidence type="ECO:0000256" key="2">
    <source>
        <dbReference type="RuleBase" id="RU003357"/>
    </source>
</evidence>
<gene>
    <name evidence="6" type="ORF">SAMN05421877_105256</name>
</gene>
<evidence type="ECO:0000313" key="7">
    <source>
        <dbReference type="Proteomes" id="UP000236731"/>
    </source>
</evidence>
<keyword evidence="1" id="KW-0813">Transport</keyword>
<dbReference type="Pfam" id="PF13715">
    <property type="entry name" value="CarbopepD_reg_2"/>
    <property type="match status" value="1"/>
</dbReference>
<dbReference type="Pfam" id="PF07715">
    <property type="entry name" value="Plug"/>
    <property type="match status" value="1"/>
</dbReference>
<dbReference type="Gene3D" id="2.60.40.1120">
    <property type="entry name" value="Carboxypeptidase-like, regulatory domain"/>
    <property type="match status" value="1"/>
</dbReference>
<dbReference type="InterPro" id="IPR000531">
    <property type="entry name" value="Beta-barrel_TonB"/>
</dbReference>
<feature type="domain" description="TonB-dependent receptor plug" evidence="5">
    <location>
        <begin position="129"/>
        <end position="234"/>
    </location>
</feature>
<evidence type="ECO:0000256" key="1">
    <source>
        <dbReference type="PROSITE-ProRule" id="PRU01360"/>
    </source>
</evidence>
<evidence type="ECO:0000313" key="6">
    <source>
        <dbReference type="EMBL" id="SEG19476.1"/>
    </source>
</evidence>
<comment type="similarity">
    <text evidence="1 2">Belongs to the TonB-dependent receptor family.</text>
</comment>
<organism evidence="6 7">
    <name type="scientific">Sphingobacterium lactis</name>
    <dbReference type="NCBI Taxonomy" id="797291"/>
    <lineage>
        <taxon>Bacteria</taxon>
        <taxon>Pseudomonadati</taxon>
        <taxon>Bacteroidota</taxon>
        <taxon>Sphingobacteriia</taxon>
        <taxon>Sphingobacteriales</taxon>
        <taxon>Sphingobacteriaceae</taxon>
        <taxon>Sphingobacterium</taxon>
    </lineage>
</organism>
<dbReference type="Gene3D" id="2.170.130.10">
    <property type="entry name" value="TonB-dependent receptor, plug domain"/>
    <property type="match status" value="1"/>
</dbReference>
<keyword evidence="2" id="KW-0798">TonB box</keyword>
<dbReference type="NCBIfam" id="TIGR04056">
    <property type="entry name" value="OMP_RagA_SusC"/>
    <property type="match status" value="1"/>
</dbReference>